<dbReference type="GO" id="GO:0051537">
    <property type="term" value="F:2 iron, 2 sulfur cluster binding"/>
    <property type="evidence" value="ECO:0007669"/>
    <property type="project" value="UniProtKB-KW"/>
</dbReference>
<evidence type="ECO:0000256" key="3">
    <source>
        <dbReference type="ARBA" id="ARBA00023004"/>
    </source>
</evidence>
<dbReference type="PANTHER" id="PTHR21496">
    <property type="entry name" value="FERREDOXIN-RELATED"/>
    <property type="match status" value="1"/>
</dbReference>
<comment type="caution">
    <text evidence="6">The sequence shown here is derived from an EMBL/GenBank/DDBJ whole genome shotgun (WGS) entry which is preliminary data.</text>
</comment>
<dbReference type="PANTHER" id="PTHR21496:SF23">
    <property type="entry name" value="3-PHENYLPROPIONATE_CINNAMIC ACID DIOXYGENASE FERREDOXIN SUBUNIT"/>
    <property type="match status" value="1"/>
</dbReference>
<proteinExistence type="predicted"/>
<dbReference type="InterPro" id="IPR017941">
    <property type="entry name" value="Rieske_2Fe-2S"/>
</dbReference>
<name>A0A2H3KK75_9CHLR</name>
<dbReference type="CDD" id="cd03528">
    <property type="entry name" value="Rieske_RO_ferredoxin"/>
    <property type="match status" value="1"/>
</dbReference>
<dbReference type="SUPFAM" id="SSF50022">
    <property type="entry name" value="ISP domain"/>
    <property type="match status" value="1"/>
</dbReference>
<dbReference type="AlphaFoldDB" id="A0A2H3KK75"/>
<feature type="domain" description="Rieske" evidence="5">
    <location>
        <begin position="4"/>
        <end position="101"/>
    </location>
</feature>
<evidence type="ECO:0000256" key="4">
    <source>
        <dbReference type="ARBA" id="ARBA00023014"/>
    </source>
</evidence>
<evidence type="ECO:0000259" key="5">
    <source>
        <dbReference type="PROSITE" id="PS51296"/>
    </source>
</evidence>
<dbReference type="GO" id="GO:0004497">
    <property type="term" value="F:monooxygenase activity"/>
    <property type="evidence" value="ECO:0007669"/>
    <property type="project" value="UniProtKB-ARBA"/>
</dbReference>
<dbReference type="Pfam" id="PF00355">
    <property type="entry name" value="Rieske"/>
    <property type="match status" value="1"/>
</dbReference>
<keyword evidence="7" id="KW-1185">Reference proteome</keyword>
<protein>
    <submittedName>
        <fullName evidence="6">(2Fe-2S)-binding protein</fullName>
    </submittedName>
</protein>
<dbReference type="RefSeq" id="WP_097654219.1">
    <property type="nucleotide sequence ID" value="NZ_LYXE01000127.1"/>
</dbReference>
<dbReference type="OrthoDB" id="9795104at2"/>
<dbReference type="GO" id="GO:0016705">
    <property type="term" value="F:oxidoreductase activity, acting on paired donors, with incorporation or reduction of molecular oxygen"/>
    <property type="evidence" value="ECO:0007669"/>
    <property type="project" value="UniProtKB-ARBA"/>
</dbReference>
<reference evidence="6 7" key="1">
    <citation type="submission" date="2016-05" db="EMBL/GenBank/DDBJ databases">
        <authorList>
            <person name="Lavstsen T."/>
            <person name="Jespersen J.S."/>
        </authorList>
    </citation>
    <scope>NUCLEOTIDE SEQUENCE [LARGE SCALE GENOMIC DNA]</scope>
    <source>
        <strain evidence="6 7">B7-9</strain>
    </source>
</reference>
<keyword evidence="1" id="KW-0001">2Fe-2S</keyword>
<dbReference type="InterPro" id="IPR036922">
    <property type="entry name" value="Rieske_2Fe-2S_sf"/>
</dbReference>
<keyword evidence="2" id="KW-0479">Metal-binding</keyword>
<keyword evidence="3" id="KW-0408">Iron</keyword>
<keyword evidence="4" id="KW-0411">Iron-sulfur</keyword>
<evidence type="ECO:0000256" key="1">
    <source>
        <dbReference type="ARBA" id="ARBA00022714"/>
    </source>
</evidence>
<evidence type="ECO:0000256" key="2">
    <source>
        <dbReference type="ARBA" id="ARBA00022723"/>
    </source>
</evidence>
<evidence type="ECO:0000313" key="6">
    <source>
        <dbReference type="EMBL" id="PDV97593.1"/>
    </source>
</evidence>
<dbReference type="EMBL" id="LYXE01000127">
    <property type="protein sequence ID" value="PDV97593.1"/>
    <property type="molecule type" value="Genomic_DNA"/>
</dbReference>
<dbReference type="Gene3D" id="2.102.10.10">
    <property type="entry name" value="Rieske [2Fe-2S] iron-sulphur domain"/>
    <property type="match status" value="1"/>
</dbReference>
<dbReference type="PROSITE" id="PS51296">
    <property type="entry name" value="RIESKE"/>
    <property type="match status" value="1"/>
</dbReference>
<gene>
    <name evidence="6" type="ORF">A9Q02_03825</name>
</gene>
<evidence type="ECO:0000313" key="7">
    <source>
        <dbReference type="Proteomes" id="UP000220922"/>
    </source>
</evidence>
<dbReference type="GO" id="GO:0046872">
    <property type="term" value="F:metal ion binding"/>
    <property type="evidence" value="ECO:0007669"/>
    <property type="project" value="UniProtKB-KW"/>
</dbReference>
<dbReference type="Proteomes" id="UP000220922">
    <property type="component" value="Unassembled WGS sequence"/>
</dbReference>
<organism evidence="6 7">
    <name type="scientific">Candidatus Chloroploca asiatica</name>
    <dbReference type="NCBI Taxonomy" id="1506545"/>
    <lineage>
        <taxon>Bacteria</taxon>
        <taxon>Bacillati</taxon>
        <taxon>Chloroflexota</taxon>
        <taxon>Chloroflexia</taxon>
        <taxon>Chloroflexales</taxon>
        <taxon>Chloroflexineae</taxon>
        <taxon>Oscillochloridaceae</taxon>
        <taxon>Candidatus Chloroploca</taxon>
    </lineage>
</organism>
<accession>A0A2H3KK75</accession>
<sequence>MSAIQIGMLAEVPEEGGKAFTVEGHAIAVFRVEGELFAIDDTCTHDDASLSAGELDPDMLCVECPHHGALFSLRTGEARTLPAYKPVKTYRVYAEGDALFVEYST</sequence>